<gene>
    <name evidence="2" type="ORF">EV188_104543</name>
</gene>
<evidence type="ECO:0000256" key="1">
    <source>
        <dbReference type="SAM" id="MobiDB-lite"/>
    </source>
</evidence>
<feature type="compositionally biased region" description="Low complexity" evidence="1">
    <location>
        <begin position="89"/>
        <end position="111"/>
    </location>
</feature>
<reference evidence="2 3" key="1">
    <citation type="submission" date="2019-03" db="EMBL/GenBank/DDBJ databases">
        <title>Genomic Encyclopedia of Type Strains, Phase IV (KMG-IV): sequencing the most valuable type-strain genomes for metagenomic binning, comparative biology and taxonomic classification.</title>
        <authorList>
            <person name="Goeker M."/>
        </authorList>
    </citation>
    <scope>NUCLEOTIDE SEQUENCE [LARGE SCALE GENOMIC DNA]</scope>
    <source>
        <strain evidence="2 3">DSM 45775</strain>
    </source>
</reference>
<evidence type="ECO:0000313" key="3">
    <source>
        <dbReference type="Proteomes" id="UP000295705"/>
    </source>
</evidence>
<feature type="region of interest" description="Disordered" evidence="1">
    <location>
        <begin position="1"/>
        <end position="124"/>
    </location>
</feature>
<feature type="compositionally biased region" description="Basic residues" evidence="1">
    <location>
        <begin position="1"/>
        <end position="14"/>
    </location>
</feature>
<feature type="compositionally biased region" description="Basic and acidic residues" evidence="1">
    <location>
        <begin position="41"/>
        <end position="69"/>
    </location>
</feature>
<evidence type="ECO:0000313" key="2">
    <source>
        <dbReference type="EMBL" id="TDQ58796.1"/>
    </source>
</evidence>
<dbReference type="AlphaFoldDB" id="A0A4R6VAB2"/>
<dbReference type="EMBL" id="SNYO01000004">
    <property type="protein sequence ID" value="TDQ58796.1"/>
    <property type="molecule type" value="Genomic_DNA"/>
</dbReference>
<sequence>MLDTHHHRAKHHAHWQIQQPAPGHFAIRTRAGQRLHTTPKKILDKLPEPRPAHRPRPLPDDGWRTHPYNEADADADAAADAQWRHQFLRRTTGATTTSKARTTTTSSRTATVPAVHDPNDPPPF</sequence>
<dbReference type="Proteomes" id="UP000295705">
    <property type="component" value="Unassembled WGS sequence"/>
</dbReference>
<proteinExistence type="predicted"/>
<protein>
    <submittedName>
        <fullName evidence="2">Uncharacterized protein</fullName>
    </submittedName>
</protein>
<accession>A0A4R6VAB2</accession>
<comment type="caution">
    <text evidence="2">The sequence shown here is derived from an EMBL/GenBank/DDBJ whole genome shotgun (WGS) entry which is preliminary data.</text>
</comment>
<keyword evidence="3" id="KW-1185">Reference proteome</keyword>
<name>A0A4R6VAB2_9PSEU</name>
<organism evidence="2 3">
    <name type="scientific">Actinomycetospora succinea</name>
    <dbReference type="NCBI Taxonomy" id="663603"/>
    <lineage>
        <taxon>Bacteria</taxon>
        <taxon>Bacillati</taxon>
        <taxon>Actinomycetota</taxon>
        <taxon>Actinomycetes</taxon>
        <taxon>Pseudonocardiales</taxon>
        <taxon>Pseudonocardiaceae</taxon>
        <taxon>Actinomycetospora</taxon>
    </lineage>
</organism>